<evidence type="ECO:0000313" key="5">
    <source>
        <dbReference type="EMBL" id="KAF4360122.1"/>
    </source>
</evidence>
<dbReference type="EMBL" id="JAATIQ010000357">
    <property type="protein sequence ID" value="KAF4360122.1"/>
    <property type="molecule type" value="Genomic_DNA"/>
</dbReference>
<keyword evidence="4" id="KW-0472">Membrane</keyword>
<dbReference type="OMA" id="CVDTNFD"/>
<dbReference type="Proteomes" id="UP000583929">
    <property type="component" value="Unassembled WGS sequence"/>
</dbReference>
<dbReference type="EMBL" id="JAATIQ010000283">
    <property type="protein sequence ID" value="KAF4364322.1"/>
    <property type="molecule type" value="Genomic_DNA"/>
</dbReference>
<name>A0A7J6F0X0_CANSA</name>
<evidence type="ECO:0000256" key="1">
    <source>
        <dbReference type="ARBA" id="ARBA00006010"/>
    </source>
</evidence>
<dbReference type="Pfam" id="PF04885">
    <property type="entry name" value="Stig1"/>
    <property type="match status" value="1"/>
</dbReference>
<evidence type="ECO:0008006" key="8">
    <source>
        <dbReference type="Google" id="ProtNLM"/>
    </source>
</evidence>
<evidence type="ECO:0000256" key="4">
    <source>
        <dbReference type="SAM" id="Phobius"/>
    </source>
</evidence>
<keyword evidence="4" id="KW-0812">Transmembrane</keyword>
<dbReference type="InterPro" id="IPR006969">
    <property type="entry name" value="Stig-like"/>
</dbReference>
<dbReference type="PANTHER" id="PTHR33227">
    <property type="entry name" value="STIGMA-SPECIFIC STIG1-LIKE PROTEIN 3"/>
    <property type="match status" value="1"/>
</dbReference>
<keyword evidence="4" id="KW-1133">Transmembrane helix</keyword>
<protein>
    <recommendedName>
        <fullName evidence="8">Stigma-specific STIG1-like protein 1</fullName>
    </recommendedName>
</protein>
<gene>
    <name evidence="6" type="ORF">G4B88_003650</name>
    <name evidence="5" type="ORF">G4B88_007375</name>
</gene>
<proteinExistence type="inferred from homology"/>
<feature type="region of interest" description="Disordered" evidence="3">
    <location>
        <begin position="32"/>
        <end position="52"/>
    </location>
</feature>
<evidence type="ECO:0000313" key="7">
    <source>
        <dbReference type="Proteomes" id="UP000583929"/>
    </source>
</evidence>
<reference evidence="6 7" key="1">
    <citation type="journal article" date="2020" name="bioRxiv">
        <title>Sequence and annotation of 42 cannabis genomes reveals extensive copy number variation in cannabinoid synthesis and pathogen resistance genes.</title>
        <authorList>
            <person name="Mckernan K.J."/>
            <person name="Helbert Y."/>
            <person name="Kane L.T."/>
            <person name="Ebling H."/>
            <person name="Zhang L."/>
            <person name="Liu B."/>
            <person name="Eaton Z."/>
            <person name="Mclaughlin S."/>
            <person name="Kingan S."/>
            <person name="Baybayan P."/>
            <person name="Concepcion G."/>
            <person name="Jordan M."/>
            <person name="Riva A."/>
            <person name="Barbazuk W."/>
            <person name="Harkins T."/>
        </authorList>
    </citation>
    <scope>NUCLEOTIDE SEQUENCE [LARGE SCALE GENOMIC DNA]</scope>
    <source>
        <strain evidence="7">cv. Jamaican Lion 4</strain>
        <strain evidence="6">Father</strain>
        <tissue evidence="6">Leaf</tissue>
    </source>
</reference>
<dbReference type="AlphaFoldDB" id="A0A7J6F0X0"/>
<comment type="caution">
    <text evidence="6">The sequence shown here is derived from an EMBL/GenBank/DDBJ whole genome shotgun (WGS) entry which is preliminary data.</text>
</comment>
<feature type="transmembrane region" description="Helical" evidence="4">
    <location>
        <begin position="6"/>
        <end position="23"/>
    </location>
</feature>
<dbReference type="PANTHER" id="PTHR33227:SF18">
    <property type="entry name" value="STIGMA-SPECIFIC STIG1-LIKE PROTEIN 3"/>
    <property type="match status" value="1"/>
</dbReference>
<comment type="similarity">
    <text evidence="1">Belongs to the STIG1 family.</text>
</comment>
<keyword evidence="2" id="KW-0732">Signal</keyword>
<evidence type="ECO:0000256" key="3">
    <source>
        <dbReference type="SAM" id="MobiDB-lite"/>
    </source>
</evidence>
<evidence type="ECO:0000313" key="6">
    <source>
        <dbReference type="EMBL" id="KAF4364322.1"/>
    </source>
</evidence>
<accession>A0A7J6F0X0</accession>
<accession>A0A803QC11</accession>
<dbReference type="OrthoDB" id="1841769at2759"/>
<evidence type="ECO:0000256" key="2">
    <source>
        <dbReference type="ARBA" id="ARBA00022729"/>
    </source>
</evidence>
<keyword evidence="7" id="KW-1185">Reference proteome</keyword>
<sequence length="157" mass="17785">MEAIKIIFLFAIAMALSVALITLTNPTEEEKGIGWSQKGELNQENDQDGEKVVPSKRVSRFLADTKERNPRAADHCHKDNEVCYTGYGNATTCCNNKCMDLMYDQHNCGACKKKCKYTQTCCRGECVDLAFDKRHCGECNYRCKDTQYCIYGLCDYA</sequence>
<organism evidence="6 7">
    <name type="scientific">Cannabis sativa</name>
    <name type="common">Hemp</name>
    <name type="synonym">Marijuana</name>
    <dbReference type="NCBI Taxonomy" id="3483"/>
    <lineage>
        <taxon>Eukaryota</taxon>
        <taxon>Viridiplantae</taxon>
        <taxon>Streptophyta</taxon>
        <taxon>Embryophyta</taxon>
        <taxon>Tracheophyta</taxon>
        <taxon>Spermatophyta</taxon>
        <taxon>Magnoliopsida</taxon>
        <taxon>eudicotyledons</taxon>
        <taxon>Gunneridae</taxon>
        <taxon>Pentapetalae</taxon>
        <taxon>rosids</taxon>
        <taxon>fabids</taxon>
        <taxon>Rosales</taxon>
        <taxon>Cannabaceae</taxon>
        <taxon>Cannabis</taxon>
    </lineage>
</organism>